<comment type="similarity">
    <text evidence="2">Belongs to the binding-protein-dependent transport system permease family. CysTW subfamily.</text>
</comment>
<feature type="transmembrane region" description="Helical" evidence="8">
    <location>
        <begin position="57"/>
        <end position="79"/>
    </location>
</feature>
<evidence type="ECO:0000256" key="4">
    <source>
        <dbReference type="ARBA" id="ARBA00022475"/>
    </source>
</evidence>
<keyword evidence="6 8" id="KW-1133">Transmembrane helix</keyword>
<dbReference type="GO" id="GO:0048473">
    <property type="term" value="P:D-methionine transmembrane transport"/>
    <property type="evidence" value="ECO:0007669"/>
    <property type="project" value="TreeGrafter"/>
</dbReference>
<comment type="subcellular location">
    <subcellularLocation>
        <location evidence="1 8">Cell membrane</location>
        <topology evidence="1 8">Multi-pass membrane protein</topology>
    </subcellularLocation>
</comment>
<protein>
    <submittedName>
        <fullName evidence="10">ABC transporter permease protein</fullName>
    </submittedName>
</protein>
<evidence type="ECO:0000256" key="5">
    <source>
        <dbReference type="ARBA" id="ARBA00022692"/>
    </source>
</evidence>
<organism evidence="10 11">
    <name type="scientific">Helicobacter muridarum</name>
    <dbReference type="NCBI Taxonomy" id="216"/>
    <lineage>
        <taxon>Bacteria</taxon>
        <taxon>Pseudomonadati</taxon>
        <taxon>Campylobacterota</taxon>
        <taxon>Epsilonproteobacteria</taxon>
        <taxon>Campylobacterales</taxon>
        <taxon>Helicobacteraceae</taxon>
        <taxon>Helicobacter</taxon>
    </lineage>
</organism>
<dbReference type="GO" id="GO:0005886">
    <property type="term" value="C:plasma membrane"/>
    <property type="evidence" value="ECO:0007669"/>
    <property type="project" value="UniProtKB-SubCell"/>
</dbReference>
<dbReference type="SUPFAM" id="SSF161098">
    <property type="entry name" value="MetI-like"/>
    <property type="match status" value="1"/>
</dbReference>
<feature type="domain" description="ABC transmembrane type-1" evidence="9">
    <location>
        <begin position="52"/>
        <end position="245"/>
    </location>
</feature>
<keyword evidence="5 8" id="KW-0812">Transmembrane</keyword>
<feature type="transmembrane region" description="Helical" evidence="8">
    <location>
        <begin position="121"/>
        <end position="144"/>
    </location>
</feature>
<evidence type="ECO:0000256" key="7">
    <source>
        <dbReference type="ARBA" id="ARBA00023136"/>
    </source>
</evidence>
<dbReference type="CDD" id="cd06261">
    <property type="entry name" value="TM_PBP2"/>
    <property type="match status" value="1"/>
</dbReference>
<dbReference type="PROSITE" id="PS50928">
    <property type="entry name" value="ABC_TM1"/>
    <property type="match status" value="1"/>
</dbReference>
<keyword evidence="11" id="KW-1185">Reference proteome</keyword>
<dbReference type="Pfam" id="PF00528">
    <property type="entry name" value="BPD_transp_1"/>
    <property type="match status" value="1"/>
</dbReference>
<keyword evidence="4" id="KW-1003">Cell membrane</keyword>
<dbReference type="InterPro" id="IPR000515">
    <property type="entry name" value="MetI-like"/>
</dbReference>
<dbReference type="Proteomes" id="UP000255139">
    <property type="component" value="Unassembled WGS sequence"/>
</dbReference>
<evidence type="ECO:0000313" key="11">
    <source>
        <dbReference type="Proteomes" id="UP000255139"/>
    </source>
</evidence>
<evidence type="ECO:0000313" key="10">
    <source>
        <dbReference type="EMBL" id="STQ85496.1"/>
    </source>
</evidence>
<evidence type="ECO:0000256" key="6">
    <source>
        <dbReference type="ARBA" id="ARBA00022989"/>
    </source>
</evidence>
<dbReference type="AlphaFoldDB" id="A0A377PRM9"/>
<keyword evidence="3 8" id="KW-0813">Transport</keyword>
<proteinExistence type="inferred from homology"/>
<dbReference type="PANTHER" id="PTHR30450:SF1">
    <property type="entry name" value="D-METHIONINE TRANSPORT SYSTEM PERMEASE PROTEIN METI-RELATED"/>
    <property type="match status" value="1"/>
</dbReference>
<evidence type="ECO:0000256" key="3">
    <source>
        <dbReference type="ARBA" id="ARBA00022448"/>
    </source>
</evidence>
<evidence type="ECO:0000256" key="2">
    <source>
        <dbReference type="ARBA" id="ARBA00007069"/>
    </source>
</evidence>
<dbReference type="PANTHER" id="PTHR30450">
    <property type="entry name" value="ABC TRANSPORTER PERMEASE"/>
    <property type="match status" value="1"/>
</dbReference>
<dbReference type="EMBL" id="UGJE01000002">
    <property type="protein sequence ID" value="STQ85496.1"/>
    <property type="molecule type" value="Genomic_DNA"/>
</dbReference>
<gene>
    <name evidence="10" type="primary">metI</name>
    <name evidence="10" type="ORF">NCTC12714_00281</name>
</gene>
<dbReference type="InterPro" id="IPR051322">
    <property type="entry name" value="AA_ABC_Transporter_Permease"/>
</dbReference>
<evidence type="ECO:0000259" key="9">
    <source>
        <dbReference type="PROSITE" id="PS50928"/>
    </source>
</evidence>
<keyword evidence="7 8" id="KW-0472">Membrane</keyword>
<feature type="transmembrane region" description="Helical" evidence="8">
    <location>
        <begin position="225"/>
        <end position="245"/>
    </location>
</feature>
<dbReference type="Gene3D" id="1.10.3720.10">
    <property type="entry name" value="MetI-like"/>
    <property type="match status" value="1"/>
</dbReference>
<evidence type="ECO:0000256" key="1">
    <source>
        <dbReference type="ARBA" id="ARBA00004651"/>
    </source>
</evidence>
<evidence type="ECO:0000256" key="8">
    <source>
        <dbReference type="RuleBase" id="RU363032"/>
    </source>
</evidence>
<accession>A0A377PRM9</accession>
<feature type="transmembrane region" description="Helical" evidence="8">
    <location>
        <begin position="91"/>
        <end position="115"/>
    </location>
</feature>
<reference evidence="10 11" key="1">
    <citation type="submission" date="2018-06" db="EMBL/GenBank/DDBJ databases">
        <authorList>
            <consortium name="Pathogen Informatics"/>
            <person name="Doyle S."/>
        </authorList>
    </citation>
    <scope>NUCLEOTIDE SEQUENCE [LARGE SCALE GENOMIC DNA]</scope>
    <source>
        <strain evidence="10 11">NCTC12714</strain>
    </source>
</reference>
<dbReference type="FunFam" id="1.10.3720.10:FF:000002">
    <property type="entry name" value="D-methionine ABC transporter permease MetI"/>
    <property type="match status" value="1"/>
</dbReference>
<sequence length="265" mass="29007">MQPFILHFINMPQSLQDSQSESSFEILCYALIENPDIAERAFHIISDISDATIETSYMVFFSSFFAVLFGLPLGILLSITKVNSIFPKPMLNNILSTIVNIVRSFPFIILIILLFPLSRFIIGTSIGSTAAIIPLSIAAIPFVARLFESALEEVDNGLIEATLSMGASKFYVVKMMIMESMPALVNATTNTVVSLIGYSAMAGAVGAPGLGALAINIGYQNFDTLTLFLTCIMVIILVQLVQAIGDRLSRALRTHNFGIFDKFFR</sequence>
<dbReference type="InterPro" id="IPR035906">
    <property type="entry name" value="MetI-like_sf"/>
</dbReference>
<name>A0A377PRM9_9HELI</name>